<sequence>MRFQTTFVSQRSSENQIHHHTERPEPITYNHQAVYEKRNTSHGKNEF</sequence>
<evidence type="ECO:0000313" key="2">
    <source>
        <dbReference type="EMBL" id="EFC89066.1"/>
    </source>
</evidence>
<comment type="caution">
    <text evidence="2">The sequence shown here is derived from an EMBL/GenBank/DDBJ whole genome shotgun (WGS) entry which is preliminary data.</text>
</comment>
<protein>
    <submittedName>
        <fullName evidence="2">Uncharacterized protein</fullName>
    </submittedName>
</protein>
<dbReference type="AlphaFoldDB" id="D2ZUR0"/>
<evidence type="ECO:0000313" key="3">
    <source>
        <dbReference type="Proteomes" id="UP000003344"/>
    </source>
</evidence>
<feature type="compositionally biased region" description="Polar residues" evidence="1">
    <location>
        <begin position="1"/>
        <end position="15"/>
    </location>
</feature>
<reference evidence="2 3" key="1">
    <citation type="submission" date="2009-10" db="EMBL/GenBank/DDBJ databases">
        <authorList>
            <person name="Weinstock G."/>
            <person name="Sodergren E."/>
            <person name="Clifton S."/>
            <person name="Fulton L."/>
            <person name="Fulton B."/>
            <person name="Courtney L."/>
            <person name="Fronick C."/>
            <person name="Harrison M."/>
            <person name="Strong C."/>
            <person name="Farmer C."/>
            <person name="Delahaunty K."/>
            <person name="Markovic C."/>
            <person name="Hall O."/>
            <person name="Minx P."/>
            <person name="Tomlinson C."/>
            <person name="Mitreva M."/>
            <person name="Nelson J."/>
            <person name="Hou S."/>
            <person name="Wollam A."/>
            <person name="Pepin K.H."/>
            <person name="Johnson M."/>
            <person name="Bhonagiri V."/>
            <person name="Nash W.E."/>
            <person name="Warren W."/>
            <person name="Chinwalla A."/>
            <person name="Mardis E.R."/>
            <person name="Wilson R.K."/>
        </authorList>
    </citation>
    <scope>NUCLEOTIDE SEQUENCE [LARGE SCALE GENOMIC DNA]</scope>
    <source>
        <strain evidence="3">ATCC 25996 / DSM 4631 / NCTC 10774 / M26</strain>
    </source>
</reference>
<proteinExistence type="predicted"/>
<accession>D2ZUR0</accession>
<feature type="region of interest" description="Disordered" evidence="1">
    <location>
        <begin position="1"/>
        <end position="28"/>
    </location>
</feature>
<feature type="compositionally biased region" description="Basic and acidic residues" evidence="1">
    <location>
        <begin position="16"/>
        <end position="25"/>
    </location>
</feature>
<evidence type="ECO:0000256" key="1">
    <source>
        <dbReference type="SAM" id="MobiDB-lite"/>
    </source>
</evidence>
<dbReference type="EMBL" id="ACDX02000004">
    <property type="protein sequence ID" value="EFC89066.1"/>
    <property type="molecule type" value="Genomic_DNA"/>
</dbReference>
<gene>
    <name evidence="2" type="ORF">NEIMUCOT_04350</name>
</gene>
<organism evidence="2 3">
    <name type="scientific">Neisseria mucosa (strain ATCC 25996 / DSM 4631 / NCTC 10774 / M26)</name>
    <dbReference type="NCBI Taxonomy" id="546266"/>
    <lineage>
        <taxon>Bacteria</taxon>
        <taxon>Pseudomonadati</taxon>
        <taxon>Pseudomonadota</taxon>
        <taxon>Betaproteobacteria</taxon>
        <taxon>Neisseriales</taxon>
        <taxon>Neisseriaceae</taxon>
        <taxon>Neisseria</taxon>
    </lineage>
</organism>
<dbReference type="Proteomes" id="UP000003344">
    <property type="component" value="Unassembled WGS sequence"/>
</dbReference>
<name>D2ZUR0_NEIM2</name>